<dbReference type="EC" id="3.2.2.26" evidence="1 2"/>
<sequence>MVSDKNRILIMTAVSAEKDAVLRGLHANQTIDVLVAGVGPVAAAANTAKVLATSKYRLVISTGIGGGFSGRAEVGTLVVADEIVAADLGVETLEGFSSFDELGFGSTKVQVDLSLVNRVTGALHEAKLPVSTGPIITVSTATGTAVSAAERSGRVPGVAAEAMEGYGVALAAHIHGVPALEIRAISNQVGPRDKNAWRIKEALDVLEKAFSVLEELL</sequence>
<dbReference type="OrthoDB" id="9788270at2"/>
<name>A0A1Q8QX19_9FIRM</name>
<dbReference type="GO" id="GO:0009234">
    <property type="term" value="P:menaquinone biosynthetic process"/>
    <property type="evidence" value="ECO:0007669"/>
    <property type="project" value="UniProtKB-UniRule"/>
</dbReference>
<dbReference type="STRING" id="1888891.DSOL_2326"/>
<comment type="catalytic activity">
    <reaction evidence="1">
        <text>futalosine + H2O = dehypoxanthine futalosine + hypoxanthine</text>
        <dbReference type="Rhea" id="RHEA:25904"/>
        <dbReference type="ChEBI" id="CHEBI:15377"/>
        <dbReference type="ChEBI" id="CHEBI:17368"/>
        <dbReference type="ChEBI" id="CHEBI:58863"/>
        <dbReference type="ChEBI" id="CHEBI:58864"/>
        <dbReference type="EC" id="3.2.2.26"/>
    </reaction>
</comment>
<feature type="domain" description="Nucleoside phosphorylase" evidence="3">
    <location>
        <begin position="21"/>
        <end position="211"/>
    </location>
</feature>
<dbReference type="InterPro" id="IPR000845">
    <property type="entry name" value="Nucleoside_phosphorylase_d"/>
</dbReference>
<dbReference type="CDD" id="cd17766">
    <property type="entry name" value="futalosine_nucleosidase_MqnB"/>
    <property type="match status" value="1"/>
</dbReference>
<dbReference type="GO" id="GO:0009116">
    <property type="term" value="P:nucleoside metabolic process"/>
    <property type="evidence" value="ECO:0007669"/>
    <property type="project" value="InterPro"/>
</dbReference>
<dbReference type="GO" id="GO:0019284">
    <property type="term" value="P:L-methionine salvage from S-adenosylmethionine"/>
    <property type="evidence" value="ECO:0007669"/>
    <property type="project" value="TreeGrafter"/>
</dbReference>
<comment type="caution">
    <text evidence="4">The sequence shown here is derived from an EMBL/GenBank/DDBJ whole genome shotgun (WGS) entry which is preliminary data.</text>
</comment>
<keyword evidence="5" id="KW-1185">Reference proteome</keyword>
<dbReference type="GO" id="GO:0008782">
    <property type="term" value="F:adenosylhomocysteine nucleosidase activity"/>
    <property type="evidence" value="ECO:0007669"/>
    <property type="project" value="TreeGrafter"/>
</dbReference>
<comment type="similarity">
    <text evidence="1">Belongs to the PNP/UDP phosphorylase family. Futalosine hydrolase subfamily.</text>
</comment>
<dbReference type="InterPro" id="IPR035994">
    <property type="entry name" value="Nucleoside_phosphorylase_sf"/>
</dbReference>
<dbReference type="NCBIfam" id="TIGR03664">
    <property type="entry name" value="fut_nucase"/>
    <property type="match status" value="1"/>
</dbReference>
<dbReference type="SUPFAM" id="SSF53167">
    <property type="entry name" value="Purine and uridine phosphorylases"/>
    <property type="match status" value="1"/>
</dbReference>
<dbReference type="Pfam" id="PF01048">
    <property type="entry name" value="PNP_UDP_1"/>
    <property type="match status" value="1"/>
</dbReference>
<evidence type="ECO:0000256" key="2">
    <source>
        <dbReference type="NCBIfam" id="TIGR03664"/>
    </source>
</evidence>
<dbReference type="EMBL" id="MLBF01000014">
    <property type="protein sequence ID" value="OLN31830.1"/>
    <property type="molecule type" value="Genomic_DNA"/>
</dbReference>
<dbReference type="InterPro" id="IPR019963">
    <property type="entry name" value="FL_hydrolase_MqnB"/>
</dbReference>
<dbReference type="GO" id="GO:0005829">
    <property type="term" value="C:cytosol"/>
    <property type="evidence" value="ECO:0007669"/>
    <property type="project" value="TreeGrafter"/>
</dbReference>
<dbReference type="RefSeq" id="WP_075364947.1">
    <property type="nucleotide sequence ID" value="NZ_MLBF01000014.1"/>
</dbReference>
<dbReference type="Proteomes" id="UP000186102">
    <property type="component" value="Unassembled WGS sequence"/>
</dbReference>
<dbReference type="Gene3D" id="3.40.50.1580">
    <property type="entry name" value="Nucleoside phosphorylase domain"/>
    <property type="match status" value="1"/>
</dbReference>
<organism evidence="4 5">
    <name type="scientific">Desulfosporosinus metallidurans</name>
    <dbReference type="NCBI Taxonomy" id="1888891"/>
    <lineage>
        <taxon>Bacteria</taxon>
        <taxon>Bacillati</taxon>
        <taxon>Bacillota</taxon>
        <taxon>Clostridia</taxon>
        <taxon>Eubacteriales</taxon>
        <taxon>Desulfitobacteriaceae</taxon>
        <taxon>Desulfosporosinus</taxon>
    </lineage>
</organism>
<evidence type="ECO:0000256" key="1">
    <source>
        <dbReference type="HAMAP-Rule" id="MF_00991"/>
    </source>
</evidence>
<evidence type="ECO:0000313" key="5">
    <source>
        <dbReference type="Proteomes" id="UP000186102"/>
    </source>
</evidence>
<keyword evidence="1" id="KW-0474">Menaquinone biosynthesis</keyword>
<dbReference type="GO" id="GO:0008930">
    <property type="term" value="F:methylthioadenosine nucleosidase activity"/>
    <property type="evidence" value="ECO:0007669"/>
    <property type="project" value="TreeGrafter"/>
</dbReference>
<dbReference type="UniPathway" id="UPA00079"/>
<comment type="function">
    <text evidence="1">Catalyzes the hydrolysis of futalosine (FL) to dehypoxanthine futalosine (DHFL) and hypoxanthine, a step in the biosynthesis of menaquinone (MK, vitamin K2).</text>
</comment>
<reference evidence="4 5" key="1">
    <citation type="submission" date="2016-09" db="EMBL/GenBank/DDBJ databases">
        <title>Complete genome of Desulfosporosinus sp. OL.</title>
        <authorList>
            <person name="Mardanov A."/>
            <person name="Beletsky A."/>
            <person name="Panova A."/>
            <person name="Karnachuk O."/>
            <person name="Ravin N."/>
        </authorList>
    </citation>
    <scope>NUCLEOTIDE SEQUENCE [LARGE SCALE GENOMIC DNA]</scope>
    <source>
        <strain evidence="4 5">OL</strain>
    </source>
</reference>
<keyword evidence="1" id="KW-0378">Hydrolase</keyword>
<protein>
    <recommendedName>
        <fullName evidence="1 2">Futalosine hydrolase</fullName>
        <shortName evidence="1">FL hydrolase</shortName>
        <ecNumber evidence="1 2">3.2.2.26</ecNumber>
    </recommendedName>
    <alternativeName>
        <fullName evidence="1">Futalosine nucleosidase</fullName>
    </alternativeName>
    <alternativeName>
        <fullName evidence="1">Menaquinone biosynthetic enzyme MqnB</fullName>
    </alternativeName>
</protein>
<proteinExistence type="inferred from homology"/>
<dbReference type="HAMAP" id="MF_00991">
    <property type="entry name" value="MqnB"/>
    <property type="match status" value="1"/>
</dbReference>
<evidence type="ECO:0000313" key="4">
    <source>
        <dbReference type="EMBL" id="OLN31830.1"/>
    </source>
</evidence>
<evidence type="ECO:0000259" key="3">
    <source>
        <dbReference type="Pfam" id="PF01048"/>
    </source>
</evidence>
<accession>A0A1Q8QX19</accession>
<gene>
    <name evidence="1" type="primary">mqnB</name>
    <name evidence="4" type="ORF">DSOL_2326</name>
</gene>
<dbReference type="PANTHER" id="PTHR46832:SF2">
    <property type="entry name" value="FUTALOSINE HYDROLASE"/>
    <property type="match status" value="1"/>
</dbReference>
<dbReference type="AlphaFoldDB" id="A0A1Q8QX19"/>
<dbReference type="PANTHER" id="PTHR46832">
    <property type="entry name" value="5'-METHYLTHIOADENOSINE/S-ADENOSYLHOMOCYSTEINE NUCLEOSIDASE"/>
    <property type="match status" value="1"/>
</dbReference>
<comment type="pathway">
    <text evidence="1">Quinol/quinone metabolism; menaquinone biosynthesis.</text>
</comment>
<dbReference type="NCBIfam" id="NF006087">
    <property type="entry name" value="PRK08236.1"/>
    <property type="match status" value="1"/>
</dbReference>